<dbReference type="Pfam" id="PF01790">
    <property type="entry name" value="LGT"/>
    <property type="match status" value="1"/>
</dbReference>
<dbReference type="CDD" id="cd02966">
    <property type="entry name" value="TlpA_like_family"/>
    <property type="match status" value="1"/>
</dbReference>
<dbReference type="InterPro" id="IPR036249">
    <property type="entry name" value="Thioredoxin-like_sf"/>
</dbReference>
<dbReference type="InterPro" id="IPR013740">
    <property type="entry name" value="Redoxin"/>
</dbReference>
<organism evidence="7 8">
    <name type="scientific">Pseudorhizobium pelagicum</name>
    <dbReference type="NCBI Taxonomy" id="1509405"/>
    <lineage>
        <taxon>Bacteria</taxon>
        <taxon>Pseudomonadati</taxon>
        <taxon>Pseudomonadota</taxon>
        <taxon>Alphaproteobacteria</taxon>
        <taxon>Hyphomicrobiales</taxon>
        <taxon>Rhizobiaceae</taxon>
        <taxon>Rhizobium/Agrobacterium group</taxon>
        <taxon>Pseudorhizobium</taxon>
    </lineage>
</organism>
<evidence type="ECO:0000256" key="4">
    <source>
        <dbReference type="ARBA" id="ARBA00023284"/>
    </source>
</evidence>
<gene>
    <name evidence="7" type="ORF">GV68_11150</name>
</gene>
<dbReference type="EMBL" id="JOKJ01000020">
    <property type="protein sequence ID" value="KEQ05399.1"/>
    <property type="molecule type" value="Genomic_DNA"/>
</dbReference>
<evidence type="ECO:0000256" key="3">
    <source>
        <dbReference type="ARBA" id="ARBA00023157"/>
    </source>
</evidence>
<dbReference type="PROSITE" id="PS51352">
    <property type="entry name" value="THIOREDOXIN_2"/>
    <property type="match status" value="1"/>
</dbReference>
<feature type="transmembrane region" description="Helical" evidence="5">
    <location>
        <begin position="16"/>
        <end position="34"/>
    </location>
</feature>
<keyword evidence="8" id="KW-1185">Reference proteome</keyword>
<evidence type="ECO:0000313" key="7">
    <source>
        <dbReference type="EMBL" id="KEQ05399.1"/>
    </source>
</evidence>
<dbReference type="Gene3D" id="3.40.30.10">
    <property type="entry name" value="Glutaredoxin"/>
    <property type="match status" value="1"/>
</dbReference>
<keyword evidence="5" id="KW-0472">Membrane</keyword>
<dbReference type="InterPro" id="IPR050553">
    <property type="entry name" value="Thioredoxin_ResA/DsbE_sf"/>
</dbReference>
<proteinExistence type="predicted"/>
<comment type="caution">
    <text evidence="7">The sequence shown here is derived from an EMBL/GenBank/DDBJ whole genome shotgun (WGS) entry which is preliminary data.</text>
</comment>
<dbReference type="PANTHER" id="PTHR42852:SF6">
    <property type="entry name" value="THIOL:DISULFIDE INTERCHANGE PROTEIN DSBE"/>
    <property type="match status" value="1"/>
</dbReference>
<dbReference type="RefSeq" id="WP_037162718.1">
    <property type="nucleotide sequence ID" value="NZ_CAJXID010000053.1"/>
</dbReference>
<evidence type="ECO:0000259" key="6">
    <source>
        <dbReference type="PROSITE" id="PS51352"/>
    </source>
</evidence>
<feature type="domain" description="Thioredoxin" evidence="6">
    <location>
        <begin position="113"/>
        <end position="265"/>
    </location>
</feature>
<dbReference type="GO" id="GO:0008961">
    <property type="term" value="F:phosphatidylglycerol-prolipoprotein diacylglyceryl transferase activity"/>
    <property type="evidence" value="ECO:0007669"/>
    <property type="project" value="InterPro"/>
</dbReference>
<dbReference type="GO" id="GO:0030313">
    <property type="term" value="C:cell envelope"/>
    <property type="evidence" value="ECO:0007669"/>
    <property type="project" value="UniProtKB-SubCell"/>
</dbReference>
<accession>A0A922NY53</accession>
<reference evidence="7 8" key="1">
    <citation type="submission" date="2014-06" db="EMBL/GenBank/DDBJ databases">
        <title>Rhizobium pelagicum/R2-400B4.</title>
        <authorList>
            <person name="Kimes N.E."/>
            <person name="Lopez-Perez M."/>
        </authorList>
    </citation>
    <scope>NUCLEOTIDE SEQUENCE [LARGE SCALE GENOMIC DNA]</scope>
    <source>
        <strain evidence="7 8">R2-400B4</strain>
    </source>
</reference>
<dbReference type="PANTHER" id="PTHR42852">
    <property type="entry name" value="THIOL:DISULFIDE INTERCHANGE PROTEIN DSBE"/>
    <property type="match status" value="1"/>
</dbReference>
<dbReference type="PROSITE" id="PS00194">
    <property type="entry name" value="THIOREDOXIN_1"/>
    <property type="match status" value="1"/>
</dbReference>
<sequence length="271" mass="28614">MNAVSIGPFAFDAERFAAIAGMVVFLAVATVLAGRVDDRLGRWSTWTALVGLFAARLAHVLLHLESFASEPSRILALWQGGFSWVGGAAGVTLMMVVLFLRSRRLLGWGAASVTAGVVAAIAAVAFTYSGTQVAPVTSTFRTLAGTESPIGGTGRPAVLNLWATWCPPCRRELPMIAQLAATTSNVDFVFANQGEPSETVAAYLLGENLELSNVMLDPQLLLSRHYSAVGLPATLFLAADGTLAGSHLGEISREVLAQKIQELETLEGISE</sequence>
<evidence type="ECO:0000313" key="8">
    <source>
        <dbReference type="Proteomes" id="UP000052167"/>
    </source>
</evidence>
<protein>
    <recommendedName>
        <fullName evidence="6">Thioredoxin domain-containing protein</fullName>
    </recommendedName>
</protein>
<dbReference type="GO" id="GO:0015036">
    <property type="term" value="F:disulfide oxidoreductase activity"/>
    <property type="evidence" value="ECO:0007669"/>
    <property type="project" value="UniProtKB-ARBA"/>
</dbReference>
<dbReference type="GO" id="GO:0005886">
    <property type="term" value="C:plasma membrane"/>
    <property type="evidence" value="ECO:0007669"/>
    <property type="project" value="InterPro"/>
</dbReference>
<dbReference type="InterPro" id="IPR001640">
    <property type="entry name" value="Lgt"/>
</dbReference>
<dbReference type="Pfam" id="PF08534">
    <property type="entry name" value="Redoxin"/>
    <property type="match status" value="1"/>
</dbReference>
<dbReference type="InterPro" id="IPR017937">
    <property type="entry name" value="Thioredoxin_CS"/>
</dbReference>
<dbReference type="InterPro" id="IPR013766">
    <property type="entry name" value="Thioredoxin_domain"/>
</dbReference>
<comment type="subcellular location">
    <subcellularLocation>
        <location evidence="1">Cell envelope</location>
    </subcellularLocation>
</comment>
<dbReference type="OrthoDB" id="9799347at2"/>
<evidence type="ECO:0000256" key="2">
    <source>
        <dbReference type="ARBA" id="ARBA00022748"/>
    </source>
</evidence>
<dbReference type="Proteomes" id="UP000052167">
    <property type="component" value="Unassembled WGS sequence"/>
</dbReference>
<keyword evidence="4" id="KW-0676">Redox-active center</keyword>
<dbReference type="GO" id="GO:0042158">
    <property type="term" value="P:lipoprotein biosynthetic process"/>
    <property type="evidence" value="ECO:0007669"/>
    <property type="project" value="InterPro"/>
</dbReference>
<keyword evidence="2" id="KW-0201">Cytochrome c-type biogenesis</keyword>
<dbReference type="AlphaFoldDB" id="A0A922NY53"/>
<feature type="transmembrane region" description="Helical" evidence="5">
    <location>
        <begin position="46"/>
        <end position="64"/>
    </location>
</feature>
<dbReference type="SUPFAM" id="SSF52833">
    <property type="entry name" value="Thioredoxin-like"/>
    <property type="match status" value="1"/>
</dbReference>
<evidence type="ECO:0000256" key="5">
    <source>
        <dbReference type="SAM" id="Phobius"/>
    </source>
</evidence>
<name>A0A922NY53_9HYPH</name>
<feature type="transmembrane region" description="Helical" evidence="5">
    <location>
        <begin position="105"/>
        <end position="128"/>
    </location>
</feature>
<keyword evidence="5" id="KW-0812">Transmembrane</keyword>
<keyword evidence="3" id="KW-1015">Disulfide bond</keyword>
<evidence type="ECO:0000256" key="1">
    <source>
        <dbReference type="ARBA" id="ARBA00004196"/>
    </source>
</evidence>
<keyword evidence="5" id="KW-1133">Transmembrane helix</keyword>
<dbReference type="GO" id="GO:0017004">
    <property type="term" value="P:cytochrome complex assembly"/>
    <property type="evidence" value="ECO:0007669"/>
    <property type="project" value="UniProtKB-KW"/>
</dbReference>
<feature type="transmembrane region" description="Helical" evidence="5">
    <location>
        <begin position="76"/>
        <end position="98"/>
    </location>
</feature>